<feature type="transmembrane region" description="Helical" evidence="1">
    <location>
        <begin position="88"/>
        <end position="109"/>
    </location>
</feature>
<dbReference type="AlphaFoldDB" id="A0A9X4J5B7"/>
<keyword evidence="1" id="KW-0812">Transmembrane</keyword>
<sequence>MKSFIKGILVYLVVISLVLLISRNYFDYLSTIALVDYLAYSGVLLVVLAGITFDGNNPANQDFLSLMVHRELVSRTNDFQDESNKVSFSVNVGLIGIFLLIASGLIVWFGGEQNI</sequence>
<protein>
    <submittedName>
        <fullName evidence="2">Uncharacterized protein</fullName>
    </submittedName>
</protein>
<comment type="caution">
    <text evidence="2">The sequence shown here is derived from an EMBL/GenBank/DDBJ whole genome shotgun (WGS) entry which is preliminary data.</text>
</comment>
<dbReference type="Proteomes" id="UP001140973">
    <property type="component" value="Unassembled WGS sequence"/>
</dbReference>
<organism evidence="2 3">
    <name type="scientific">Vibrio aestuarianus</name>
    <dbReference type="NCBI Taxonomy" id="28171"/>
    <lineage>
        <taxon>Bacteria</taxon>
        <taxon>Pseudomonadati</taxon>
        <taxon>Pseudomonadota</taxon>
        <taxon>Gammaproteobacteria</taxon>
        <taxon>Vibrionales</taxon>
        <taxon>Vibrionaceae</taxon>
        <taxon>Vibrio</taxon>
    </lineage>
</organism>
<gene>
    <name evidence="2" type="ORF">L9W73_17675</name>
</gene>
<reference evidence="2" key="1">
    <citation type="submission" date="2022-02" db="EMBL/GenBank/DDBJ databases">
        <title>Emergence and expansion in Europe of a Vibrio aestuarianus clonal complex pathogenic for oysters.</title>
        <authorList>
            <person name="Mesnil A."/>
            <person name="Travers M.-A."/>
        </authorList>
    </citation>
    <scope>NUCLEOTIDE SEQUENCE</scope>
    <source>
        <strain evidence="2">151-ITT-15-cp-1</strain>
    </source>
</reference>
<proteinExistence type="predicted"/>
<evidence type="ECO:0000256" key="1">
    <source>
        <dbReference type="SAM" id="Phobius"/>
    </source>
</evidence>
<dbReference type="EMBL" id="JAKNAP010000138">
    <property type="protein sequence ID" value="MDE1359105.1"/>
    <property type="molecule type" value="Genomic_DNA"/>
</dbReference>
<dbReference type="RefSeq" id="WP_148555884.1">
    <property type="nucleotide sequence ID" value="NZ_JAKNAP010000138.1"/>
</dbReference>
<keyword evidence="1" id="KW-0472">Membrane</keyword>
<feature type="transmembrane region" description="Helical" evidence="1">
    <location>
        <begin position="7"/>
        <end position="26"/>
    </location>
</feature>
<feature type="transmembrane region" description="Helical" evidence="1">
    <location>
        <begin position="32"/>
        <end position="53"/>
    </location>
</feature>
<evidence type="ECO:0000313" key="3">
    <source>
        <dbReference type="Proteomes" id="UP001140973"/>
    </source>
</evidence>
<evidence type="ECO:0000313" key="2">
    <source>
        <dbReference type="EMBL" id="MDE1359105.1"/>
    </source>
</evidence>
<accession>A0A9X4J5B7</accession>
<name>A0A9X4J5B7_9VIBR</name>
<keyword evidence="1" id="KW-1133">Transmembrane helix</keyword>